<dbReference type="EMBL" id="JACIGK010000003">
    <property type="protein sequence ID" value="MBB4264942.1"/>
    <property type="molecule type" value="Genomic_DNA"/>
</dbReference>
<feature type="domain" description="Transcriptional repressor PaaX-like C-terminal" evidence="2">
    <location>
        <begin position="195"/>
        <end position="284"/>
    </location>
</feature>
<dbReference type="PANTHER" id="PTHR30319">
    <property type="entry name" value="PHENYLACETIC ACID REGULATOR-RELATED TRANSCRIPTIONAL REPRESSOR"/>
    <property type="match status" value="1"/>
</dbReference>
<name>A0A7W6RAU3_9PROT</name>
<accession>A0A7W6RAU3</accession>
<proteinExistence type="predicted"/>
<evidence type="ECO:0000259" key="1">
    <source>
        <dbReference type="Pfam" id="PF07848"/>
    </source>
</evidence>
<dbReference type="Gene3D" id="1.20.58.1460">
    <property type="match status" value="1"/>
</dbReference>
<dbReference type="InterPro" id="IPR012906">
    <property type="entry name" value="PaaX-like_N"/>
</dbReference>
<sequence length="326" mass="35664">MSRTRRLDDLVAALPALMPVRATSLLVTIYGDSILPHGGSTWLGSLIRLVAPLGLSERMVRTAVFRLARDGWLSAAPVGRRSYYSVTAEGRRRFDAAHRRIYAADPPPWDGDWLLVLTSALPLEPEAREALRRELLWQGFGTLAPTVLAHPRGDEDGLRQILDGQGLADRVVVMRARDHPLTGPAAGLALVRAGWDLDTLAAGYHAFLGRFRPLWQALRRLDDPAPDQGFLIRTLLIHDYRRVLLRDPLLPAEVLPDDWPGAAARQLCRTLYRATQAAAERHLMARLETADGPLPDAAPAFHARFGGLDDAAPIPTATPIGQGGAP</sequence>
<organism evidence="4 5">
    <name type="scientific">Roseospira visakhapatnamensis</name>
    <dbReference type="NCBI Taxonomy" id="390880"/>
    <lineage>
        <taxon>Bacteria</taxon>
        <taxon>Pseudomonadati</taxon>
        <taxon>Pseudomonadota</taxon>
        <taxon>Alphaproteobacteria</taxon>
        <taxon>Rhodospirillales</taxon>
        <taxon>Rhodospirillaceae</taxon>
        <taxon>Roseospira</taxon>
    </lineage>
</organism>
<dbReference type="Pfam" id="PF07848">
    <property type="entry name" value="PaaX"/>
    <property type="match status" value="1"/>
</dbReference>
<dbReference type="PIRSF" id="PIRSF020623">
    <property type="entry name" value="PaaX"/>
    <property type="match status" value="1"/>
</dbReference>
<dbReference type="Pfam" id="PF08223">
    <property type="entry name" value="PaaX_C"/>
    <property type="match status" value="1"/>
</dbReference>
<dbReference type="NCBIfam" id="TIGR02277">
    <property type="entry name" value="PaaX_trns_reg"/>
    <property type="match status" value="1"/>
</dbReference>
<gene>
    <name evidence="4" type="ORF">GGD89_000553</name>
</gene>
<feature type="domain" description="Transcriptional repressor PaaX-like central Cas2-like" evidence="3">
    <location>
        <begin position="107"/>
        <end position="179"/>
    </location>
</feature>
<dbReference type="InterPro" id="IPR036388">
    <property type="entry name" value="WH-like_DNA-bd_sf"/>
</dbReference>
<comment type="caution">
    <text evidence="4">The sequence shown here is derived from an EMBL/GenBank/DDBJ whole genome shotgun (WGS) entry which is preliminary data.</text>
</comment>
<feature type="domain" description="Transcriptional repressor PaaX-like N-terminal" evidence="1">
    <location>
        <begin position="21"/>
        <end position="90"/>
    </location>
</feature>
<dbReference type="RefSeq" id="WP_184042576.1">
    <property type="nucleotide sequence ID" value="NZ_JACIGK010000003.1"/>
</dbReference>
<evidence type="ECO:0000313" key="5">
    <source>
        <dbReference type="Proteomes" id="UP000554286"/>
    </source>
</evidence>
<keyword evidence="5" id="KW-1185">Reference proteome</keyword>
<dbReference type="Gene3D" id="1.10.10.10">
    <property type="entry name" value="Winged helix-like DNA-binding domain superfamily/Winged helix DNA-binding domain"/>
    <property type="match status" value="1"/>
</dbReference>
<dbReference type="InterPro" id="IPR011965">
    <property type="entry name" value="PaaX_trns_reg"/>
</dbReference>
<dbReference type="PANTHER" id="PTHR30319:SF1">
    <property type="entry name" value="TRANSCRIPTIONAL REPRESSOR PAAX"/>
    <property type="match status" value="1"/>
</dbReference>
<evidence type="ECO:0000259" key="2">
    <source>
        <dbReference type="Pfam" id="PF08223"/>
    </source>
</evidence>
<dbReference type="InterPro" id="IPR048846">
    <property type="entry name" value="PaaX-like_central"/>
</dbReference>
<dbReference type="InterPro" id="IPR036390">
    <property type="entry name" value="WH_DNA-bd_sf"/>
</dbReference>
<evidence type="ECO:0000313" key="4">
    <source>
        <dbReference type="EMBL" id="MBB4264942.1"/>
    </source>
</evidence>
<dbReference type="Proteomes" id="UP000554286">
    <property type="component" value="Unassembled WGS sequence"/>
</dbReference>
<dbReference type="AlphaFoldDB" id="A0A7W6RAU3"/>
<dbReference type="InterPro" id="IPR013225">
    <property type="entry name" value="PaaX_C"/>
</dbReference>
<evidence type="ECO:0000259" key="3">
    <source>
        <dbReference type="Pfam" id="PF20803"/>
    </source>
</evidence>
<protein>
    <submittedName>
        <fullName evidence="4">Phenylacetic acid degradation operon negative regulatory protein</fullName>
    </submittedName>
</protein>
<dbReference type="GO" id="GO:0006351">
    <property type="term" value="P:DNA-templated transcription"/>
    <property type="evidence" value="ECO:0007669"/>
    <property type="project" value="InterPro"/>
</dbReference>
<reference evidence="4 5" key="1">
    <citation type="submission" date="2020-08" db="EMBL/GenBank/DDBJ databases">
        <title>Genome sequencing of Purple Non-Sulfur Bacteria from various extreme environments.</title>
        <authorList>
            <person name="Mayer M."/>
        </authorList>
    </citation>
    <scope>NUCLEOTIDE SEQUENCE [LARGE SCALE GENOMIC DNA]</scope>
    <source>
        <strain evidence="4 5">JA131</strain>
    </source>
</reference>
<dbReference type="Gene3D" id="3.30.70.2650">
    <property type="match status" value="1"/>
</dbReference>
<dbReference type="SUPFAM" id="SSF46785">
    <property type="entry name" value="Winged helix' DNA-binding domain"/>
    <property type="match status" value="1"/>
</dbReference>
<dbReference type="Pfam" id="PF20803">
    <property type="entry name" value="PaaX_M"/>
    <property type="match status" value="1"/>
</dbReference>